<feature type="region of interest" description="Disordered" evidence="11">
    <location>
        <begin position="95"/>
        <end position="119"/>
    </location>
</feature>
<evidence type="ECO:0000313" key="12">
    <source>
        <dbReference type="EMBL" id="HIZ89543.1"/>
    </source>
</evidence>
<evidence type="ECO:0000256" key="4">
    <source>
        <dbReference type="ARBA" id="ARBA00022475"/>
    </source>
</evidence>
<keyword evidence="8 10" id="KW-0811">Translocation</keyword>
<evidence type="ECO:0000256" key="3">
    <source>
        <dbReference type="ARBA" id="ARBA00022448"/>
    </source>
</evidence>
<dbReference type="PRINTS" id="PR01651">
    <property type="entry name" value="SECGEXPORT"/>
</dbReference>
<evidence type="ECO:0000256" key="7">
    <source>
        <dbReference type="ARBA" id="ARBA00022989"/>
    </source>
</evidence>
<keyword evidence="3 10" id="KW-0813">Transport</keyword>
<keyword evidence="6 10" id="KW-0653">Protein transport</keyword>
<reference evidence="12" key="1">
    <citation type="journal article" date="2021" name="PeerJ">
        <title>Extensive microbial diversity within the chicken gut microbiome revealed by metagenomics and culture.</title>
        <authorList>
            <person name="Gilroy R."/>
            <person name="Ravi A."/>
            <person name="Getino M."/>
            <person name="Pursley I."/>
            <person name="Horton D.L."/>
            <person name="Alikhan N.F."/>
            <person name="Baker D."/>
            <person name="Gharbi K."/>
            <person name="Hall N."/>
            <person name="Watson M."/>
            <person name="Adriaenssens E.M."/>
            <person name="Foster-Nyarko E."/>
            <person name="Jarju S."/>
            <person name="Secka A."/>
            <person name="Antonio M."/>
            <person name="Oren A."/>
            <person name="Chaudhuri R.R."/>
            <person name="La Ragione R."/>
            <person name="Hildebrand F."/>
            <person name="Pallen M.J."/>
        </authorList>
    </citation>
    <scope>NUCLEOTIDE SEQUENCE</scope>
    <source>
        <strain evidence="12">ChiW4-1371</strain>
    </source>
</reference>
<keyword evidence="5 10" id="KW-0812">Transmembrane</keyword>
<reference evidence="12" key="2">
    <citation type="submission" date="2021-04" db="EMBL/GenBank/DDBJ databases">
        <authorList>
            <person name="Gilroy R."/>
        </authorList>
    </citation>
    <scope>NUCLEOTIDE SEQUENCE</scope>
    <source>
        <strain evidence="12">ChiW4-1371</strain>
    </source>
</reference>
<dbReference type="GO" id="GO:0005886">
    <property type="term" value="C:plasma membrane"/>
    <property type="evidence" value="ECO:0007669"/>
    <property type="project" value="UniProtKB-SubCell"/>
</dbReference>
<evidence type="ECO:0000256" key="11">
    <source>
        <dbReference type="SAM" id="MobiDB-lite"/>
    </source>
</evidence>
<evidence type="ECO:0000256" key="6">
    <source>
        <dbReference type="ARBA" id="ARBA00022927"/>
    </source>
</evidence>
<evidence type="ECO:0000256" key="2">
    <source>
        <dbReference type="ARBA" id="ARBA00008445"/>
    </source>
</evidence>
<comment type="caution">
    <text evidence="10">Lacks conserved residue(s) required for the propagation of feature annotation.</text>
</comment>
<evidence type="ECO:0000313" key="13">
    <source>
        <dbReference type="Proteomes" id="UP000824176"/>
    </source>
</evidence>
<dbReference type="PANTHER" id="PTHR34182">
    <property type="entry name" value="PROTEIN-EXPORT MEMBRANE PROTEIN SECG"/>
    <property type="match status" value="1"/>
</dbReference>
<dbReference type="GO" id="GO:0065002">
    <property type="term" value="P:intracellular protein transmembrane transport"/>
    <property type="evidence" value="ECO:0007669"/>
    <property type="project" value="TreeGrafter"/>
</dbReference>
<dbReference type="EMBL" id="DXAQ01000097">
    <property type="protein sequence ID" value="HIZ89543.1"/>
    <property type="molecule type" value="Genomic_DNA"/>
</dbReference>
<dbReference type="InterPro" id="IPR004692">
    <property type="entry name" value="SecG"/>
</dbReference>
<dbReference type="PANTHER" id="PTHR34182:SF1">
    <property type="entry name" value="PROTEIN-EXPORT MEMBRANE PROTEIN SECG"/>
    <property type="match status" value="1"/>
</dbReference>
<evidence type="ECO:0000256" key="10">
    <source>
        <dbReference type="RuleBase" id="RU365087"/>
    </source>
</evidence>
<comment type="caution">
    <text evidence="12">The sequence shown here is derived from an EMBL/GenBank/DDBJ whole genome shotgun (WGS) entry which is preliminary data.</text>
</comment>
<dbReference type="GO" id="GO:0015450">
    <property type="term" value="F:protein-transporting ATPase activity"/>
    <property type="evidence" value="ECO:0007669"/>
    <property type="project" value="UniProtKB-UniRule"/>
</dbReference>
<protein>
    <recommendedName>
        <fullName evidence="10">Protein-export membrane protein SecG</fullName>
    </recommendedName>
</protein>
<feature type="transmembrane region" description="Helical" evidence="10">
    <location>
        <begin position="51"/>
        <end position="72"/>
    </location>
</feature>
<keyword evidence="9 10" id="KW-0472">Membrane</keyword>
<keyword evidence="4 10" id="KW-1003">Cell membrane</keyword>
<dbReference type="NCBIfam" id="TIGR00810">
    <property type="entry name" value="secG"/>
    <property type="match status" value="1"/>
</dbReference>
<keyword evidence="7 10" id="KW-1133">Transmembrane helix</keyword>
<comment type="similarity">
    <text evidence="2 10">Belongs to the SecG family.</text>
</comment>
<proteinExistence type="inferred from homology"/>
<comment type="subcellular location">
    <subcellularLocation>
        <location evidence="1 10">Cell membrane</location>
        <topology evidence="1 10">Multi-pass membrane protein</topology>
    </subcellularLocation>
</comment>
<organism evidence="12 13">
    <name type="scientific">Candidatus Mucispirillum faecigallinarum</name>
    <dbReference type="NCBI Taxonomy" id="2838699"/>
    <lineage>
        <taxon>Bacteria</taxon>
        <taxon>Pseudomonadati</taxon>
        <taxon>Deferribacterota</taxon>
        <taxon>Deferribacteres</taxon>
        <taxon>Deferribacterales</taxon>
        <taxon>Mucispirillaceae</taxon>
        <taxon>Mucispirillum</taxon>
    </lineage>
</organism>
<accession>A0A9D2KD10</accession>
<sequence>MYTIILALHVFVCILLIIAVLLQNSKGSDLGAALGGGSGEMFGPKAPASIMNKITTVIAAAFLVLSLILAVMSGLGNDSIMRKVDVLSQQLPAGTEQQAPVDTPAAGNNPVIPSNTPAK</sequence>
<evidence type="ECO:0000256" key="9">
    <source>
        <dbReference type="ARBA" id="ARBA00023136"/>
    </source>
</evidence>
<evidence type="ECO:0000256" key="8">
    <source>
        <dbReference type="ARBA" id="ARBA00023010"/>
    </source>
</evidence>
<evidence type="ECO:0000256" key="5">
    <source>
        <dbReference type="ARBA" id="ARBA00022692"/>
    </source>
</evidence>
<dbReference type="AlphaFoldDB" id="A0A9D2KD10"/>
<gene>
    <name evidence="12" type="primary">secG</name>
    <name evidence="12" type="ORF">H9804_06335</name>
</gene>
<evidence type="ECO:0000256" key="1">
    <source>
        <dbReference type="ARBA" id="ARBA00004651"/>
    </source>
</evidence>
<comment type="function">
    <text evidence="10">Involved in protein export. Participates in an early event of protein translocation.</text>
</comment>
<dbReference type="Pfam" id="PF03840">
    <property type="entry name" value="SecG"/>
    <property type="match status" value="1"/>
</dbReference>
<dbReference type="Proteomes" id="UP000824176">
    <property type="component" value="Unassembled WGS sequence"/>
</dbReference>
<dbReference type="GO" id="GO:0009306">
    <property type="term" value="P:protein secretion"/>
    <property type="evidence" value="ECO:0007669"/>
    <property type="project" value="UniProtKB-UniRule"/>
</dbReference>
<name>A0A9D2KD10_9BACT</name>
<dbReference type="GO" id="GO:0043952">
    <property type="term" value="P:protein transport by the Sec complex"/>
    <property type="evidence" value="ECO:0007669"/>
    <property type="project" value="TreeGrafter"/>
</dbReference>